<protein>
    <recommendedName>
        <fullName evidence="9">Glycosyltransferase RgtA/B/C/D-like domain-containing protein</fullName>
    </recommendedName>
</protein>
<dbReference type="Proteomes" id="UP000177785">
    <property type="component" value="Unassembled WGS sequence"/>
</dbReference>
<dbReference type="InterPro" id="IPR038731">
    <property type="entry name" value="RgtA/B/C-like"/>
</dbReference>
<evidence type="ECO:0000256" key="6">
    <source>
        <dbReference type="ARBA" id="ARBA00022989"/>
    </source>
</evidence>
<dbReference type="GO" id="GO:0005886">
    <property type="term" value="C:plasma membrane"/>
    <property type="evidence" value="ECO:0007669"/>
    <property type="project" value="UniProtKB-SubCell"/>
</dbReference>
<feature type="transmembrane region" description="Helical" evidence="8">
    <location>
        <begin position="411"/>
        <end position="429"/>
    </location>
</feature>
<dbReference type="AlphaFoldDB" id="A0A1G2G694"/>
<keyword evidence="6 8" id="KW-1133">Transmembrane helix</keyword>
<organism evidence="10 11">
    <name type="scientific">Candidatus Ryanbacteria bacterium RIFCSPHIGHO2_01_FULL_48_27</name>
    <dbReference type="NCBI Taxonomy" id="1802115"/>
    <lineage>
        <taxon>Bacteria</taxon>
        <taxon>Candidatus Ryaniibacteriota</taxon>
    </lineage>
</organism>
<feature type="transmembrane region" description="Helical" evidence="8">
    <location>
        <begin position="217"/>
        <end position="237"/>
    </location>
</feature>
<keyword evidence="5 8" id="KW-0812">Transmembrane</keyword>
<evidence type="ECO:0000256" key="8">
    <source>
        <dbReference type="SAM" id="Phobius"/>
    </source>
</evidence>
<gene>
    <name evidence="10" type="ORF">A2756_00530</name>
</gene>
<dbReference type="GO" id="GO:0016763">
    <property type="term" value="F:pentosyltransferase activity"/>
    <property type="evidence" value="ECO:0007669"/>
    <property type="project" value="TreeGrafter"/>
</dbReference>
<dbReference type="PANTHER" id="PTHR33908:SF11">
    <property type="entry name" value="MEMBRANE PROTEIN"/>
    <property type="match status" value="1"/>
</dbReference>
<feature type="transmembrane region" description="Helical" evidence="8">
    <location>
        <begin position="138"/>
        <end position="164"/>
    </location>
</feature>
<comment type="caution">
    <text evidence="10">The sequence shown here is derived from an EMBL/GenBank/DDBJ whole genome shotgun (WGS) entry which is preliminary data.</text>
</comment>
<keyword evidence="7 8" id="KW-0472">Membrane</keyword>
<evidence type="ECO:0000256" key="5">
    <source>
        <dbReference type="ARBA" id="ARBA00022692"/>
    </source>
</evidence>
<dbReference type="GO" id="GO:0009103">
    <property type="term" value="P:lipopolysaccharide biosynthetic process"/>
    <property type="evidence" value="ECO:0007669"/>
    <property type="project" value="UniProtKB-ARBA"/>
</dbReference>
<evidence type="ECO:0000259" key="9">
    <source>
        <dbReference type="Pfam" id="PF13231"/>
    </source>
</evidence>
<dbReference type="PANTHER" id="PTHR33908">
    <property type="entry name" value="MANNOSYLTRANSFERASE YKCB-RELATED"/>
    <property type="match status" value="1"/>
</dbReference>
<keyword evidence="3" id="KW-0328">Glycosyltransferase</keyword>
<reference evidence="10 11" key="1">
    <citation type="journal article" date="2016" name="Nat. Commun.">
        <title>Thousands of microbial genomes shed light on interconnected biogeochemical processes in an aquifer system.</title>
        <authorList>
            <person name="Anantharaman K."/>
            <person name="Brown C.T."/>
            <person name="Hug L.A."/>
            <person name="Sharon I."/>
            <person name="Castelle C.J."/>
            <person name="Probst A.J."/>
            <person name="Thomas B.C."/>
            <person name="Singh A."/>
            <person name="Wilkins M.J."/>
            <person name="Karaoz U."/>
            <person name="Brodie E.L."/>
            <person name="Williams K.H."/>
            <person name="Hubbard S.S."/>
            <person name="Banfield J.F."/>
        </authorList>
    </citation>
    <scope>NUCLEOTIDE SEQUENCE [LARGE SCALE GENOMIC DNA]</scope>
</reference>
<dbReference type="STRING" id="1802115.A2756_00530"/>
<name>A0A1G2G694_9BACT</name>
<proteinExistence type="predicted"/>
<sequence length="483" mass="54018">MQFLRTHKVALYIGLLAFALRFILVFGYAAWQGPEAFRAAFAPGSDSARYLNLGHNLAYEGVYSPSPSAPYEPEQTIEPVYPVFLAVVFSLKESLLLVALAQIVLAAITAVLVYKIASLAMPSLPSIVAGLLFAAEPVGVYLAGAVFTETLFALCFLAGIYYFLKGAISMVPPERNVFWGGIFLGVSALTRPEVQFLPIVFVLAYLWMRRGERMRSVVCTAVIFLTGFLLVLAPWLVRNKLTYGSWQTSSIGIHKVYLFDLLYFYSHEENVSFKEARVALRDRVVAISPYGNDDPTFANAPYLQKVTIDYISERPISFAVFYTVKTLPFFFGDGLRYLSSKFALADAPIINISGHILEGEFGVLWRVLRTEEALPVILLMIGGLCWLVINFGMVFGIWFACKQKDPRVRGALLLLAALVFLFAFMSGPVSNPRLRFKAEPLMFILAAFGFFQLLHTRFNGSHALPEVLKDDKREEYRIAEKHP</sequence>
<keyword evidence="2" id="KW-1003">Cell membrane</keyword>
<evidence type="ECO:0000256" key="3">
    <source>
        <dbReference type="ARBA" id="ARBA00022676"/>
    </source>
</evidence>
<comment type="subcellular location">
    <subcellularLocation>
        <location evidence="1">Cell membrane</location>
        <topology evidence="1">Multi-pass membrane protein</topology>
    </subcellularLocation>
</comment>
<evidence type="ECO:0000256" key="2">
    <source>
        <dbReference type="ARBA" id="ARBA00022475"/>
    </source>
</evidence>
<feature type="transmembrane region" description="Helical" evidence="8">
    <location>
        <begin position="176"/>
        <end position="205"/>
    </location>
</feature>
<dbReference type="InterPro" id="IPR050297">
    <property type="entry name" value="LipidA_mod_glycosyltrf_83"/>
</dbReference>
<dbReference type="Pfam" id="PF13231">
    <property type="entry name" value="PMT_2"/>
    <property type="match status" value="1"/>
</dbReference>
<feature type="transmembrane region" description="Helical" evidence="8">
    <location>
        <begin position="95"/>
        <end position="117"/>
    </location>
</feature>
<evidence type="ECO:0000313" key="11">
    <source>
        <dbReference type="Proteomes" id="UP000177785"/>
    </source>
</evidence>
<evidence type="ECO:0000256" key="4">
    <source>
        <dbReference type="ARBA" id="ARBA00022679"/>
    </source>
</evidence>
<evidence type="ECO:0000256" key="1">
    <source>
        <dbReference type="ARBA" id="ARBA00004651"/>
    </source>
</evidence>
<evidence type="ECO:0000313" key="10">
    <source>
        <dbReference type="EMBL" id="OGZ45490.1"/>
    </source>
</evidence>
<feature type="transmembrane region" description="Helical" evidence="8">
    <location>
        <begin position="373"/>
        <end position="399"/>
    </location>
</feature>
<accession>A0A1G2G694</accession>
<keyword evidence="4" id="KW-0808">Transferase</keyword>
<feature type="domain" description="Glycosyltransferase RgtA/B/C/D-like" evidence="9">
    <location>
        <begin position="79"/>
        <end position="236"/>
    </location>
</feature>
<evidence type="ECO:0000256" key="7">
    <source>
        <dbReference type="ARBA" id="ARBA00023136"/>
    </source>
</evidence>
<feature type="transmembrane region" description="Helical" evidence="8">
    <location>
        <begin position="9"/>
        <end position="31"/>
    </location>
</feature>
<dbReference type="EMBL" id="MHNL01000006">
    <property type="protein sequence ID" value="OGZ45490.1"/>
    <property type="molecule type" value="Genomic_DNA"/>
</dbReference>